<dbReference type="PANTHER" id="PTHR20858">
    <property type="entry name" value="PHOSPHOMETHYLPYRIMIDINE KINASE"/>
    <property type="match status" value="1"/>
</dbReference>
<reference evidence="3 4" key="1">
    <citation type="submission" date="2020-08" db="EMBL/GenBank/DDBJ databases">
        <authorList>
            <person name="Liu C."/>
            <person name="Sun Q."/>
        </authorList>
    </citation>
    <scope>NUCLEOTIDE SEQUENCE [LARGE SCALE GENOMIC DNA]</scope>
    <source>
        <strain evidence="3 4">NSJ-59</strain>
    </source>
</reference>
<dbReference type="NCBIfam" id="NF005491">
    <property type="entry name" value="PRK07105.1"/>
    <property type="match status" value="1"/>
</dbReference>
<organism evidence="3 4">
    <name type="scientific">Megasphaera hominis</name>
    <dbReference type="NCBI Taxonomy" id="159836"/>
    <lineage>
        <taxon>Bacteria</taxon>
        <taxon>Bacillati</taxon>
        <taxon>Bacillota</taxon>
        <taxon>Negativicutes</taxon>
        <taxon>Veillonellales</taxon>
        <taxon>Veillonellaceae</taxon>
        <taxon>Megasphaera</taxon>
    </lineage>
</organism>
<evidence type="ECO:0000313" key="4">
    <source>
        <dbReference type="Proteomes" id="UP000606870"/>
    </source>
</evidence>
<proteinExistence type="predicted"/>
<accession>A0ABR6VJW6</accession>
<evidence type="ECO:0000313" key="3">
    <source>
        <dbReference type="EMBL" id="MBC3537565.1"/>
    </source>
</evidence>
<dbReference type="Pfam" id="PF08543">
    <property type="entry name" value="Phos_pyr_kin"/>
    <property type="match status" value="1"/>
</dbReference>
<keyword evidence="4" id="KW-1185">Reference proteome</keyword>
<dbReference type="InterPro" id="IPR029056">
    <property type="entry name" value="Ribokinase-like"/>
</dbReference>
<dbReference type="PANTHER" id="PTHR20858:SF17">
    <property type="entry name" value="HYDROXYMETHYLPYRIMIDINE_PHOSPHOMETHYLPYRIMIDINE KINASE THI20-RELATED"/>
    <property type="match status" value="1"/>
</dbReference>
<dbReference type="GO" id="GO:0008478">
    <property type="term" value="F:pyridoxal kinase activity"/>
    <property type="evidence" value="ECO:0007669"/>
    <property type="project" value="UniProtKB-EC"/>
</dbReference>
<dbReference type="Gene3D" id="3.40.1190.20">
    <property type="match status" value="1"/>
</dbReference>
<dbReference type="EMBL" id="JACOGK010000031">
    <property type="protein sequence ID" value="MBC3537565.1"/>
    <property type="molecule type" value="Genomic_DNA"/>
</dbReference>
<evidence type="ECO:0000256" key="1">
    <source>
        <dbReference type="ARBA" id="ARBA00022977"/>
    </source>
</evidence>
<dbReference type="RefSeq" id="WP_186504040.1">
    <property type="nucleotide sequence ID" value="NZ_JACOGK010000031.1"/>
</dbReference>
<protein>
    <submittedName>
        <fullName evidence="3">Pyridoxamine kinase</fullName>
        <ecNumber evidence="3">2.7.1.35</ecNumber>
    </submittedName>
</protein>
<gene>
    <name evidence="3" type="ORF">H8J70_09900</name>
</gene>
<name>A0ABR6VJW6_9FIRM</name>
<evidence type="ECO:0000259" key="2">
    <source>
        <dbReference type="Pfam" id="PF08543"/>
    </source>
</evidence>
<keyword evidence="3" id="KW-0808">Transferase</keyword>
<dbReference type="Proteomes" id="UP000606870">
    <property type="component" value="Unassembled WGS sequence"/>
</dbReference>
<sequence length="275" mass="30320">MSRQKRIAIINDITGFGRCSTAVELPLISALKVQACPLPTAILSVHTGFPNYYLHDFTPYMKDYMDSWARTGLAFDGILTGFLSSPAQIGLISQCIKLFKKPGTLVIVDPVMGDYGRLYASYTDELYRDMCQLLEHADVITPNLTEACQLLRIPYPAGGQADAEMLEHIAADLAALGPRQVVITGLSRNQEVGNYLYERGRHPQYLASPKVGHDRSGTGDVFAAIVAASLVRGESLYDAVYKAVTFIHRTLEYTESLGLPTNYGLAFEEFLTELK</sequence>
<keyword evidence="1" id="KW-0784">Thiamine biosynthesis</keyword>
<dbReference type="EC" id="2.7.1.35" evidence="3"/>
<comment type="caution">
    <text evidence="3">The sequence shown here is derived from an EMBL/GenBank/DDBJ whole genome shotgun (WGS) entry which is preliminary data.</text>
</comment>
<feature type="domain" description="Pyridoxamine kinase/Phosphomethylpyrimidine kinase" evidence="2">
    <location>
        <begin position="71"/>
        <end position="258"/>
    </location>
</feature>
<keyword evidence="3" id="KW-0418">Kinase</keyword>
<dbReference type="SUPFAM" id="SSF53613">
    <property type="entry name" value="Ribokinase-like"/>
    <property type="match status" value="1"/>
</dbReference>
<dbReference type="InterPro" id="IPR013749">
    <property type="entry name" value="PM/HMP-P_kinase-1"/>
</dbReference>